<proteinExistence type="predicted"/>
<reference evidence="1" key="1">
    <citation type="journal article" name="DNA Res.">
        <title>The physiological potential of anammox bacteria as revealed by their core genome structure.</title>
        <authorList>
            <person name="Okubo T."/>
            <person name="Toyoda A."/>
            <person name="Fukuhara K."/>
            <person name="Uchiyama I."/>
            <person name="Harigaya Y."/>
            <person name="Kuroiwa M."/>
            <person name="Suzuki T."/>
            <person name="Murakami Y."/>
            <person name="Suwa Y."/>
            <person name="Takami H."/>
        </authorList>
    </citation>
    <scope>NUCLEOTIDE SEQUENCE</scope>
    <source>
        <strain evidence="1">317325-2</strain>
    </source>
</reference>
<dbReference type="AlphaFoldDB" id="A0A809S2Z7"/>
<protein>
    <recommendedName>
        <fullName evidence="3">DUF2158 domain-containing protein</fullName>
    </recommendedName>
</protein>
<evidence type="ECO:0008006" key="3">
    <source>
        <dbReference type="Google" id="ProtNLM"/>
    </source>
</evidence>
<evidence type="ECO:0000313" key="1">
    <source>
        <dbReference type="EMBL" id="BBO22937.1"/>
    </source>
</evidence>
<dbReference type="KEGG" id="npy:NPRO_05320"/>
<name>A0A809S2Z7_9BACT</name>
<evidence type="ECO:0000313" key="2">
    <source>
        <dbReference type="Proteomes" id="UP000662873"/>
    </source>
</evidence>
<gene>
    <name evidence="1" type="ORF">NPRO_05320</name>
</gene>
<accession>A0A809S2Z7</accession>
<dbReference type="EMBL" id="AP021858">
    <property type="protein sequence ID" value="BBO22937.1"/>
    <property type="molecule type" value="Genomic_DNA"/>
</dbReference>
<sequence>MSDDQGVTPEIKVGDTVWLRTGGVPMTVERVYRATDGNLMVEATYFDGEKDHHGQFLASDLEVRPRYGDED</sequence>
<dbReference type="Proteomes" id="UP000662873">
    <property type="component" value="Chromosome"/>
</dbReference>
<dbReference type="Pfam" id="PF09926">
    <property type="entry name" value="DUF2158"/>
    <property type="match status" value="1"/>
</dbReference>
<organism evidence="1 2">
    <name type="scientific">Candidatus Nitrosymbiomonas proteolyticus</name>
    <dbReference type="NCBI Taxonomy" id="2608984"/>
    <lineage>
        <taxon>Bacteria</taxon>
        <taxon>Bacillati</taxon>
        <taxon>Armatimonadota</taxon>
        <taxon>Armatimonadota incertae sedis</taxon>
        <taxon>Candidatus Nitrosymbiomonas</taxon>
    </lineage>
</organism>
<dbReference type="InterPro" id="IPR019226">
    <property type="entry name" value="DUF2158"/>
</dbReference>